<keyword evidence="1" id="KW-0732">Signal</keyword>
<feature type="signal peptide" evidence="1">
    <location>
        <begin position="1"/>
        <end position="18"/>
    </location>
</feature>
<dbReference type="Gene3D" id="1.25.40.10">
    <property type="entry name" value="Tetratricopeptide repeat domain"/>
    <property type="match status" value="1"/>
</dbReference>
<dbReference type="Pfam" id="PF14559">
    <property type="entry name" value="TPR_19"/>
    <property type="match status" value="1"/>
</dbReference>
<keyword evidence="3" id="KW-1185">Reference proteome</keyword>
<evidence type="ECO:0000256" key="1">
    <source>
        <dbReference type="SAM" id="SignalP"/>
    </source>
</evidence>
<dbReference type="EMBL" id="JAOVZO020000011">
    <property type="protein sequence ID" value="MDC8012526.1"/>
    <property type="molecule type" value="Genomic_DNA"/>
</dbReference>
<protein>
    <submittedName>
        <fullName evidence="2">Tetratricopeptide repeat protein</fullName>
    </submittedName>
</protein>
<organism evidence="2 3">
    <name type="scientific">Tahibacter soli</name>
    <dbReference type="NCBI Taxonomy" id="2983605"/>
    <lineage>
        <taxon>Bacteria</taxon>
        <taxon>Pseudomonadati</taxon>
        <taxon>Pseudomonadota</taxon>
        <taxon>Gammaproteobacteria</taxon>
        <taxon>Lysobacterales</taxon>
        <taxon>Rhodanobacteraceae</taxon>
        <taxon>Tahibacter</taxon>
    </lineage>
</organism>
<dbReference type="Proteomes" id="UP001139971">
    <property type="component" value="Unassembled WGS sequence"/>
</dbReference>
<accession>A0A9X3YKA7</accession>
<dbReference type="InterPro" id="IPR011990">
    <property type="entry name" value="TPR-like_helical_dom_sf"/>
</dbReference>
<dbReference type="AlphaFoldDB" id="A0A9X3YKA7"/>
<dbReference type="SUPFAM" id="SSF48452">
    <property type="entry name" value="TPR-like"/>
    <property type="match status" value="1"/>
</dbReference>
<evidence type="ECO:0000313" key="2">
    <source>
        <dbReference type="EMBL" id="MDC8012526.1"/>
    </source>
</evidence>
<proteinExistence type="predicted"/>
<gene>
    <name evidence="2" type="ORF">OD750_008195</name>
</gene>
<sequence length="433" mass="46767">MRRLAVALLALASAVAHAAESAAPARSDPFTVPGQREREEVRAIVAETGDDTPRAVDLALRRSLYFRALGAYDAGAKLAAYAASRSDGAARANALLEAAYLYTMNGMGAQSAAATDKAATLIAPEHALAGARLAIQRARVANDDAAIETLRKLARDDAPADVRFAAASQLSVALSDRRRFADARAASDLCWSLREHVDEAMPEHLSCLQQRVFVLHTLDVNGRDTEHVAASLAAWIDARVGPDTPALVLTLMNYCNLSFPEDADYARSEAACEKATRLVEHRDISGRRSLYLYPLTLGHGMAIQNQGAARAKDALPYLSQALTLATLAKKDDDVRNALINLGWAQFQAGDAQAAKRLLERLPREAPDSVYTLHALLSLGDIACNAGTFDEARRHFEQGKALAVKIEGPQSPRQRHFVQRLEMLDGGGERCNKP</sequence>
<reference evidence="2" key="1">
    <citation type="submission" date="2023-02" db="EMBL/GenBank/DDBJ databases">
        <title>Tahibacter soli sp. nov. isolated from soil.</title>
        <authorList>
            <person name="Baek J.H."/>
            <person name="Lee J.K."/>
            <person name="Choi D.G."/>
            <person name="Jeon C.O."/>
        </authorList>
    </citation>
    <scope>NUCLEOTIDE SEQUENCE</scope>
    <source>
        <strain evidence="2">BL</strain>
    </source>
</reference>
<evidence type="ECO:0000313" key="3">
    <source>
        <dbReference type="Proteomes" id="UP001139971"/>
    </source>
</evidence>
<name>A0A9X3YKA7_9GAMM</name>
<comment type="caution">
    <text evidence="2">The sequence shown here is derived from an EMBL/GenBank/DDBJ whole genome shotgun (WGS) entry which is preliminary data.</text>
</comment>
<dbReference type="RefSeq" id="WP_263541099.1">
    <property type="nucleotide sequence ID" value="NZ_JAOVZO020000011.1"/>
</dbReference>
<feature type="chain" id="PRO_5040927594" evidence="1">
    <location>
        <begin position="19"/>
        <end position="433"/>
    </location>
</feature>